<name>A0A395ID56_9HELO</name>
<accession>A0A395ID56</accession>
<reference evidence="1 2" key="1">
    <citation type="submission" date="2018-06" db="EMBL/GenBank/DDBJ databases">
        <title>Genome Sequence of the Brown Rot Fungal Pathogen Monilinia fructigena.</title>
        <authorList>
            <person name="Landi L."/>
            <person name="De Miccolis Angelini R.M."/>
            <person name="Pollastro S."/>
            <person name="Abate D."/>
            <person name="Faretra F."/>
            <person name="Romanazzi G."/>
        </authorList>
    </citation>
    <scope>NUCLEOTIDE SEQUENCE [LARGE SCALE GENOMIC DNA]</scope>
    <source>
        <strain evidence="1 2">Mfrg269</strain>
    </source>
</reference>
<comment type="caution">
    <text evidence="1">The sequence shown here is derived from an EMBL/GenBank/DDBJ whole genome shotgun (WGS) entry which is preliminary data.</text>
</comment>
<dbReference type="AlphaFoldDB" id="A0A395ID56"/>
<dbReference type="Proteomes" id="UP000249056">
    <property type="component" value="Unassembled WGS sequence"/>
</dbReference>
<evidence type="ECO:0000313" key="2">
    <source>
        <dbReference type="Proteomes" id="UP000249056"/>
    </source>
</evidence>
<sequence>MTIARIVDVVWTAPHGERAAMVTEPGTVHILDLPASAFTWPPPRRRIHSGGSDQASLDANNAARSAVGVASSAVSSLWTVARPLSFCGRCNWEDERNAKVGWDEIAPPQEQIHPQPKLRQVLQRAVWRFCLRCWWGIVRIYTVKSRRADRPADKQKASRGAKYVEYHIPSLPDVKIVRGPAHDDGVGALARDTVENWKARQVTTRVITSLWAESSIPQAEIESNAPYQPFHTDRRVSLQVYSDERATPSSNHLLPEPAYLMLL</sequence>
<dbReference type="OrthoDB" id="3938623at2759"/>
<dbReference type="EMBL" id="QKRW01000089">
    <property type="protein sequence ID" value="RAL58305.1"/>
    <property type="molecule type" value="Genomic_DNA"/>
</dbReference>
<proteinExistence type="predicted"/>
<gene>
    <name evidence="1" type="ORF">DID88_006417</name>
</gene>
<keyword evidence="2" id="KW-1185">Reference proteome</keyword>
<evidence type="ECO:0000313" key="1">
    <source>
        <dbReference type="EMBL" id="RAL58305.1"/>
    </source>
</evidence>
<protein>
    <submittedName>
        <fullName evidence="1">Uncharacterized protein</fullName>
    </submittedName>
</protein>
<organism evidence="1 2">
    <name type="scientific">Monilinia fructigena</name>
    <dbReference type="NCBI Taxonomy" id="38457"/>
    <lineage>
        <taxon>Eukaryota</taxon>
        <taxon>Fungi</taxon>
        <taxon>Dikarya</taxon>
        <taxon>Ascomycota</taxon>
        <taxon>Pezizomycotina</taxon>
        <taxon>Leotiomycetes</taxon>
        <taxon>Helotiales</taxon>
        <taxon>Sclerotiniaceae</taxon>
        <taxon>Monilinia</taxon>
    </lineage>
</organism>